<dbReference type="InterPro" id="IPR036097">
    <property type="entry name" value="HisK_dim/P_sf"/>
</dbReference>
<evidence type="ECO:0000256" key="5">
    <source>
        <dbReference type="ARBA" id="ARBA00022777"/>
    </source>
</evidence>
<dbReference type="CDD" id="cd00082">
    <property type="entry name" value="HisKA"/>
    <property type="match status" value="1"/>
</dbReference>
<dbReference type="InterPro" id="IPR036890">
    <property type="entry name" value="HATPase_C_sf"/>
</dbReference>
<protein>
    <recommendedName>
        <fullName evidence="2">histidine kinase</fullName>
        <ecNumber evidence="2">2.7.13.3</ecNumber>
    </recommendedName>
</protein>
<evidence type="ECO:0000256" key="2">
    <source>
        <dbReference type="ARBA" id="ARBA00012438"/>
    </source>
</evidence>
<feature type="non-terminal residue" evidence="8">
    <location>
        <position position="1"/>
    </location>
</feature>
<feature type="domain" description="Histidine kinase" evidence="7">
    <location>
        <begin position="48"/>
        <end position="260"/>
    </location>
</feature>
<dbReference type="PRINTS" id="PR00344">
    <property type="entry name" value="BCTRLSENSOR"/>
</dbReference>
<dbReference type="GO" id="GO:0000156">
    <property type="term" value="F:phosphorelay response regulator activity"/>
    <property type="evidence" value="ECO:0007669"/>
    <property type="project" value="TreeGrafter"/>
</dbReference>
<evidence type="ECO:0000256" key="4">
    <source>
        <dbReference type="ARBA" id="ARBA00022679"/>
    </source>
</evidence>
<comment type="caution">
    <text evidence="8">The sequence shown here is derived from an EMBL/GenBank/DDBJ whole genome shotgun (WGS) entry which is preliminary data.</text>
</comment>
<dbReference type="Pfam" id="PF00512">
    <property type="entry name" value="HisKA"/>
    <property type="match status" value="1"/>
</dbReference>
<sequence>MANSRLLSQLRELTQNLEEMVERRTAELAESNRKTKAFARELEEVIYVTSHDLKTPLRAISGFSQFLAEDYSDKLDSKAKLYLNRLVDSTKRMEQLLDDLLNISAISSREEKFKKTPMSEMIKEAVAMTSPGADTEVVYDEEKLPAVYCDRSKIVEVLYNLINNGIKFNDKPRKRVEISSRRSNGFYEFTVKDNGIGIEKRHFDRIFMIFQRLHRREEYDGTGVGLSMVKRVIEEHNGRIWVESQLGTGTIFHFTLPEHNDGNRKKPIGERSE</sequence>
<dbReference type="PROSITE" id="PS50109">
    <property type="entry name" value="HIS_KIN"/>
    <property type="match status" value="1"/>
</dbReference>
<evidence type="ECO:0000256" key="3">
    <source>
        <dbReference type="ARBA" id="ARBA00022553"/>
    </source>
</evidence>
<organism evidence="8 9">
    <name type="scientific">candidate division WOR-3 bacterium</name>
    <dbReference type="NCBI Taxonomy" id="2052148"/>
    <lineage>
        <taxon>Bacteria</taxon>
        <taxon>Bacteria division WOR-3</taxon>
    </lineage>
</organism>
<dbReference type="SMART" id="SM00388">
    <property type="entry name" value="HisKA"/>
    <property type="match status" value="1"/>
</dbReference>
<dbReference type="InterPro" id="IPR050351">
    <property type="entry name" value="BphY/WalK/GraS-like"/>
</dbReference>
<dbReference type="SMART" id="SM00387">
    <property type="entry name" value="HATPase_c"/>
    <property type="match status" value="1"/>
</dbReference>
<dbReference type="GO" id="GO:0030295">
    <property type="term" value="F:protein kinase activator activity"/>
    <property type="evidence" value="ECO:0007669"/>
    <property type="project" value="TreeGrafter"/>
</dbReference>
<accession>A0A9D5QC96</accession>
<dbReference type="EC" id="2.7.13.3" evidence="2"/>
<comment type="catalytic activity">
    <reaction evidence="1">
        <text>ATP + protein L-histidine = ADP + protein N-phospho-L-histidine.</text>
        <dbReference type="EC" id="2.7.13.3"/>
    </reaction>
</comment>
<dbReference type="Gene3D" id="3.30.565.10">
    <property type="entry name" value="Histidine kinase-like ATPase, C-terminal domain"/>
    <property type="match status" value="1"/>
</dbReference>
<evidence type="ECO:0000259" key="7">
    <source>
        <dbReference type="PROSITE" id="PS50109"/>
    </source>
</evidence>
<evidence type="ECO:0000256" key="1">
    <source>
        <dbReference type="ARBA" id="ARBA00000085"/>
    </source>
</evidence>
<keyword evidence="6" id="KW-0175">Coiled coil</keyword>
<dbReference type="GO" id="GO:0000155">
    <property type="term" value="F:phosphorelay sensor kinase activity"/>
    <property type="evidence" value="ECO:0007669"/>
    <property type="project" value="InterPro"/>
</dbReference>
<dbReference type="InterPro" id="IPR005467">
    <property type="entry name" value="His_kinase_dom"/>
</dbReference>
<dbReference type="Proteomes" id="UP000630660">
    <property type="component" value="Unassembled WGS sequence"/>
</dbReference>
<dbReference type="InterPro" id="IPR004358">
    <property type="entry name" value="Sig_transdc_His_kin-like_C"/>
</dbReference>
<gene>
    <name evidence="8" type="ORF">GF359_01180</name>
</gene>
<evidence type="ECO:0000313" key="8">
    <source>
        <dbReference type="EMBL" id="MBD3363807.1"/>
    </source>
</evidence>
<dbReference type="SUPFAM" id="SSF55874">
    <property type="entry name" value="ATPase domain of HSP90 chaperone/DNA topoisomerase II/histidine kinase"/>
    <property type="match status" value="1"/>
</dbReference>
<dbReference type="Pfam" id="PF02518">
    <property type="entry name" value="HATPase_c"/>
    <property type="match status" value="1"/>
</dbReference>
<keyword evidence="5" id="KW-0418">Kinase</keyword>
<feature type="coiled-coil region" evidence="6">
    <location>
        <begin position="3"/>
        <end position="34"/>
    </location>
</feature>
<keyword evidence="4" id="KW-0808">Transferase</keyword>
<dbReference type="PANTHER" id="PTHR42878">
    <property type="entry name" value="TWO-COMPONENT HISTIDINE KINASE"/>
    <property type="match status" value="1"/>
</dbReference>
<reference evidence="8" key="1">
    <citation type="submission" date="2019-11" db="EMBL/GenBank/DDBJ databases">
        <title>Microbial mats filling the niche in hypersaline microbial mats.</title>
        <authorList>
            <person name="Wong H.L."/>
            <person name="Macleod F.I."/>
            <person name="White R.A. III"/>
            <person name="Burns B.P."/>
        </authorList>
    </citation>
    <scope>NUCLEOTIDE SEQUENCE</scope>
    <source>
        <strain evidence="8">Bin_327</strain>
    </source>
</reference>
<dbReference type="GO" id="GO:0007234">
    <property type="term" value="P:osmosensory signaling via phosphorelay pathway"/>
    <property type="evidence" value="ECO:0007669"/>
    <property type="project" value="TreeGrafter"/>
</dbReference>
<dbReference type="InterPro" id="IPR003661">
    <property type="entry name" value="HisK_dim/P_dom"/>
</dbReference>
<dbReference type="SUPFAM" id="SSF47384">
    <property type="entry name" value="Homodimeric domain of signal transducing histidine kinase"/>
    <property type="match status" value="1"/>
</dbReference>
<dbReference type="EMBL" id="WJKJ01000032">
    <property type="protein sequence ID" value="MBD3363807.1"/>
    <property type="molecule type" value="Genomic_DNA"/>
</dbReference>
<evidence type="ECO:0000256" key="6">
    <source>
        <dbReference type="SAM" id="Coils"/>
    </source>
</evidence>
<dbReference type="FunFam" id="3.30.565.10:FF:000006">
    <property type="entry name" value="Sensor histidine kinase WalK"/>
    <property type="match status" value="1"/>
</dbReference>
<dbReference type="PANTHER" id="PTHR42878:SF15">
    <property type="entry name" value="BACTERIOPHYTOCHROME"/>
    <property type="match status" value="1"/>
</dbReference>
<keyword evidence="3" id="KW-0597">Phosphoprotein</keyword>
<dbReference type="AlphaFoldDB" id="A0A9D5QC96"/>
<proteinExistence type="predicted"/>
<dbReference type="Gene3D" id="1.10.287.130">
    <property type="match status" value="1"/>
</dbReference>
<evidence type="ECO:0000313" key="9">
    <source>
        <dbReference type="Proteomes" id="UP000630660"/>
    </source>
</evidence>
<name>A0A9D5QC96_UNCW3</name>
<dbReference type="InterPro" id="IPR003594">
    <property type="entry name" value="HATPase_dom"/>
</dbReference>